<protein>
    <recommendedName>
        <fullName evidence="8">RZ-type domain-containing protein</fullName>
    </recommendedName>
</protein>
<evidence type="ECO:0000256" key="6">
    <source>
        <dbReference type="ARBA" id="ARBA00022859"/>
    </source>
</evidence>
<gene>
    <name evidence="9" type="ORF">AA0117_g394</name>
</gene>
<evidence type="ECO:0000313" key="10">
    <source>
        <dbReference type="Proteomes" id="UP000291422"/>
    </source>
</evidence>
<dbReference type="AlphaFoldDB" id="A0A4Q4NXF2"/>
<evidence type="ECO:0000256" key="5">
    <source>
        <dbReference type="ARBA" id="ARBA00022833"/>
    </source>
</evidence>
<dbReference type="EMBL" id="PDXD01000001">
    <property type="protein sequence ID" value="RYN84318.1"/>
    <property type="molecule type" value="Genomic_DNA"/>
</dbReference>
<feature type="domain" description="RZ-type" evidence="8">
    <location>
        <begin position="366"/>
        <end position="441"/>
    </location>
</feature>
<evidence type="ECO:0000256" key="1">
    <source>
        <dbReference type="ARBA" id="ARBA00004496"/>
    </source>
</evidence>
<dbReference type="VEuPathDB" id="FungiDB:CC77DRAFT_793997"/>
<evidence type="ECO:0000256" key="2">
    <source>
        <dbReference type="ARBA" id="ARBA00022490"/>
    </source>
</evidence>
<dbReference type="GO" id="GO:0008270">
    <property type="term" value="F:zinc ion binding"/>
    <property type="evidence" value="ECO:0007669"/>
    <property type="project" value="UniProtKB-KW"/>
</dbReference>
<name>A0A4Q4NXF2_ALTAL</name>
<evidence type="ECO:0000256" key="4">
    <source>
        <dbReference type="ARBA" id="ARBA00022771"/>
    </source>
</evidence>
<evidence type="ECO:0000313" key="9">
    <source>
        <dbReference type="EMBL" id="RYN84318.1"/>
    </source>
</evidence>
<proteinExistence type="predicted"/>
<dbReference type="Pfam" id="PF20173">
    <property type="entry name" value="ZnF_RZ-type"/>
    <property type="match status" value="1"/>
</dbReference>
<keyword evidence="6" id="KW-0391">Immunity</keyword>
<keyword evidence="2" id="KW-0963">Cytoplasm</keyword>
<evidence type="ECO:0000256" key="3">
    <source>
        <dbReference type="ARBA" id="ARBA00022723"/>
    </source>
</evidence>
<comment type="caution">
    <text evidence="9">The sequence shown here is derived from an EMBL/GenBank/DDBJ whole genome shotgun (WGS) entry which is preliminary data.</text>
</comment>
<dbReference type="GO" id="GO:0002376">
    <property type="term" value="P:immune system process"/>
    <property type="evidence" value="ECO:0007669"/>
    <property type="project" value="UniProtKB-KW"/>
</dbReference>
<keyword evidence="3" id="KW-0479">Metal-binding</keyword>
<dbReference type="PROSITE" id="PS51981">
    <property type="entry name" value="ZF_RZ"/>
    <property type="match status" value="1"/>
</dbReference>
<evidence type="ECO:0000256" key="7">
    <source>
        <dbReference type="SAM" id="Coils"/>
    </source>
</evidence>
<dbReference type="InterPro" id="IPR046439">
    <property type="entry name" value="ZF_RZ_dom"/>
</dbReference>
<evidence type="ECO:0000259" key="8">
    <source>
        <dbReference type="PROSITE" id="PS51981"/>
    </source>
</evidence>
<comment type="subcellular location">
    <subcellularLocation>
        <location evidence="1">Cytoplasm</location>
    </subcellularLocation>
</comment>
<organism evidence="9 10">
    <name type="scientific">Alternaria alternata</name>
    <name type="common">Alternaria rot fungus</name>
    <name type="synonym">Torula alternata</name>
    <dbReference type="NCBI Taxonomy" id="5599"/>
    <lineage>
        <taxon>Eukaryota</taxon>
        <taxon>Fungi</taxon>
        <taxon>Dikarya</taxon>
        <taxon>Ascomycota</taxon>
        <taxon>Pezizomycotina</taxon>
        <taxon>Dothideomycetes</taxon>
        <taxon>Pleosporomycetidae</taxon>
        <taxon>Pleosporales</taxon>
        <taxon>Pleosporineae</taxon>
        <taxon>Pleosporaceae</taxon>
        <taxon>Alternaria</taxon>
        <taxon>Alternaria sect. Alternaria</taxon>
        <taxon>Alternaria alternata complex</taxon>
    </lineage>
</organism>
<dbReference type="GO" id="GO:0005737">
    <property type="term" value="C:cytoplasm"/>
    <property type="evidence" value="ECO:0007669"/>
    <property type="project" value="UniProtKB-SubCell"/>
</dbReference>
<reference evidence="10" key="1">
    <citation type="journal article" date="2019" name="bioRxiv">
        <title>Genomics, evolutionary history and diagnostics of the Alternaria alternata species group including apple and Asian pear pathotypes.</title>
        <authorList>
            <person name="Armitage A.D."/>
            <person name="Cockerton H.M."/>
            <person name="Sreenivasaprasad S."/>
            <person name="Woodhall J.W."/>
            <person name="Lane C.R."/>
            <person name="Harrison R.J."/>
            <person name="Clarkson J.P."/>
        </authorList>
    </citation>
    <scope>NUCLEOTIDE SEQUENCE [LARGE SCALE GENOMIC DNA]</scope>
    <source>
        <strain evidence="10">FERA 1177</strain>
    </source>
</reference>
<accession>A0A4Q4NXF2</accession>
<sequence>MIMMLPYADVDLNDSPIVVLSCGHFFTTETLDGLVGLKDVYSLDASTGLFTGLIENAELSASIPQCPNCREPIKQYVTQRYNRLINRAVIDEMSKRFIVNGQQELQQLQGQLEDVRKELEASQKGVVPAEIVRLRGEAAHEFTMQSINDEIRNRSGDTIKLLNAVKAFQRRMDIRHQPTYKLHQATLHSISRDDSLNAEFAKLTIDSSETSTKRDRDQRITLGGRLLEIKVRCLVLEDNLEIMRVVVRKNLLSKLPLSFSGGSPLVKTHQFMKDTEKLIGDCIRESLPKLAVEAILHYAQIAQSFGSAQSGQDNNRAKAIDYRKLARILLTTADKLCEHPFGGRDNFRQAITAASEMLSKEFYEAVSKEELESIKQAMVSGRGGIATHSGHWYKCVNGHPFAIGECGMPMEVARCPECGERVGGQSHTAVAGVSRAMEMEI</sequence>
<feature type="coiled-coil region" evidence="7">
    <location>
        <begin position="98"/>
        <end position="125"/>
    </location>
</feature>
<keyword evidence="5" id="KW-0862">Zinc</keyword>
<keyword evidence="4" id="KW-0863">Zinc-finger</keyword>
<dbReference type="Proteomes" id="UP000291422">
    <property type="component" value="Unassembled WGS sequence"/>
</dbReference>
<keyword evidence="7" id="KW-0175">Coiled coil</keyword>